<comment type="cofactor">
    <cofactor evidence="1 14">
        <name>heme</name>
        <dbReference type="ChEBI" id="CHEBI:30413"/>
    </cofactor>
</comment>
<dbReference type="GO" id="GO:0005789">
    <property type="term" value="C:endoplasmic reticulum membrane"/>
    <property type="evidence" value="ECO:0007669"/>
    <property type="project" value="UniProtKB-SubCell"/>
</dbReference>
<dbReference type="Gene3D" id="1.10.630.10">
    <property type="entry name" value="Cytochrome P450"/>
    <property type="match status" value="1"/>
</dbReference>
<evidence type="ECO:0000313" key="17">
    <source>
        <dbReference type="EMBL" id="BAV93934.1"/>
    </source>
</evidence>
<evidence type="ECO:0000256" key="2">
    <source>
        <dbReference type="ARBA" id="ARBA00003690"/>
    </source>
</evidence>
<keyword evidence="6 14" id="KW-0349">Heme</keyword>
<dbReference type="GO" id="GO:0006082">
    <property type="term" value="P:organic acid metabolic process"/>
    <property type="evidence" value="ECO:0007669"/>
    <property type="project" value="TreeGrafter"/>
</dbReference>
<evidence type="ECO:0000256" key="1">
    <source>
        <dbReference type="ARBA" id="ARBA00001971"/>
    </source>
</evidence>
<dbReference type="GO" id="GO:0016712">
    <property type="term" value="F:oxidoreductase activity, acting on paired donors, with incorporation or reduction of molecular oxygen, reduced flavin or flavoprotein as one donor, and incorporation of one atom of oxygen"/>
    <property type="evidence" value="ECO:0007669"/>
    <property type="project" value="TreeGrafter"/>
</dbReference>
<dbReference type="PANTHER" id="PTHR24300">
    <property type="entry name" value="CYTOCHROME P450 508A4-RELATED"/>
    <property type="match status" value="1"/>
</dbReference>
<evidence type="ECO:0000256" key="16">
    <source>
        <dbReference type="SAM" id="Phobius"/>
    </source>
</evidence>
<dbReference type="PRINTS" id="PR00463">
    <property type="entry name" value="EP450I"/>
</dbReference>
<evidence type="ECO:0000256" key="9">
    <source>
        <dbReference type="ARBA" id="ARBA00022848"/>
    </source>
</evidence>
<evidence type="ECO:0000256" key="6">
    <source>
        <dbReference type="ARBA" id="ARBA00022617"/>
    </source>
</evidence>
<dbReference type="SUPFAM" id="SSF48264">
    <property type="entry name" value="Cytochrome P450"/>
    <property type="match status" value="1"/>
</dbReference>
<feature type="transmembrane region" description="Helical" evidence="16">
    <location>
        <begin position="16"/>
        <end position="35"/>
    </location>
</feature>
<gene>
    <name evidence="17" type="primary">cyp3198a1</name>
</gene>
<dbReference type="PRINTS" id="PR00385">
    <property type="entry name" value="P450"/>
</dbReference>
<dbReference type="GO" id="GO:0006805">
    <property type="term" value="P:xenobiotic metabolic process"/>
    <property type="evidence" value="ECO:0007669"/>
    <property type="project" value="TreeGrafter"/>
</dbReference>
<evidence type="ECO:0000256" key="4">
    <source>
        <dbReference type="ARBA" id="ARBA00004406"/>
    </source>
</evidence>
<evidence type="ECO:0000256" key="15">
    <source>
        <dbReference type="RuleBase" id="RU000461"/>
    </source>
</evidence>
<comment type="function">
    <text evidence="2">May be involved in the metabolism of insect hormones and in the breakdown of synthetic insecticides.</text>
</comment>
<keyword evidence="16" id="KW-1133">Transmembrane helix</keyword>
<keyword evidence="9" id="KW-0492">Microsome</keyword>
<reference evidence="17" key="1">
    <citation type="journal article" date="2017" name="FEBS Open Bio">
        <title>A novel cytochrome P450, CYP3201B1, is involved in (R)-mandelonitrile biosynthesis in a cyanogenic millipede.</title>
        <authorList>
            <person name="Yamaguchi T."/>
            <person name="Kuwahara Y."/>
            <person name="Asano Y."/>
        </authorList>
    </citation>
    <scope>NUCLEOTIDE SEQUENCE</scope>
</reference>
<sequence>MLNEILNSNSLFRDNISIWLLLVVSILVFAIRYNYTRNRPPLPPGPFFTFPVLGHLPLLGKWPHLQMYKLAQRYGPIASLKLGSSFAVVLNDYKIIHQTFKLKGEIFSDRTLNNPFYLTAEKSLAGTNGWQWAEHRKFFDKYLKKTGLGGSNYDEKIMEEVTCFLNQCEQRQKKDDKNGTEGIDFENDLAISVANNTCLLVFGKRFDYNDPHFLNLLKNENELTILYNTSGILYFLPYLTKLLSLFLLAPGLKKLRQLAKEFDKFSESLVKDHLFSTNKFVKDDYIFNFLEEKKRREMEGIEDKVFTYPWLTGILHALYGGGVETAFNVIRFAILAIIRQPDLQKKIHEELDRAIGNRNVTINDRRLTPLTWATLLEILRITTPLPLSIPRSNRKEVVVEGYRIPKGSYIIPNLFYIHHDPKLWKDPFEFRPERFIVNGEVVKCPYLIPFGVGKRSCPGEVLGNAEDFLYFASMMQHYEFQSPIEIQHLPPLVADRPSLVPGCPSYKVIMKRRNL</sequence>
<evidence type="ECO:0000256" key="8">
    <source>
        <dbReference type="ARBA" id="ARBA00022824"/>
    </source>
</evidence>
<dbReference type="AlphaFoldDB" id="A0A1J1E3P9"/>
<keyword evidence="12 15" id="KW-0503">Monooxygenase</keyword>
<evidence type="ECO:0000256" key="11">
    <source>
        <dbReference type="ARBA" id="ARBA00023004"/>
    </source>
</evidence>
<keyword evidence="8" id="KW-0256">Endoplasmic reticulum</keyword>
<evidence type="ECO:0000256" key="7">
    <source>
        <dbReference type="ARBA" id="ARBA00022723"/>
    </source>
</evidence>
<proteinExistence type="evidence at transcript level"/>
<dbReference type="GO" id="GO:0020037">
    <property type="term" value="F:heme binding"/>
    <property type="evidence" value="ECO:0007669"/>
    <property type="project" value="InterPro"/>
</dbReference>
<evidence type="ECO:0000256" key="10">
    <source>
        <dbReference type="ARBA" id="ARBA00023002"/>
    </source>
</evidence>
<comment type="similarity">
    <text evidence="5 15">Belongs to the cytochrome P450 family.</text>
</comment>
<protein>
    <submittedName>
        <fullName evidence="17">Cytochrome P450 3198A1</fullName>
    </submittedName>
</protein>
<organism evidence="17">
    <name type="scientific">Chamberlinius hualienensis</name>
    <dbReference type="NCBI Taxonomy" id="1551368"/>
    <lineage>
        <taxon>Eukaryota</taxon>
        <taxon>Metazoa</taxon>
        <taxon>Ecdysozoa</taxon>
        <taxon>Arthropoda</taxon>
        <taxon>Myriapoda</taxon>
        <taxon>Diplopoda</taxon>
        <taxon>Helminthomorpha</taxon>
        <taxon>Polydesmida</taxon>
        <taxon>Paradoxosomatidae</taxon>
        <taxon>Chamberlinius</taxon>
    </lineage>
</organism>
<evidence type="ECO:0000256" key="5">
    <source>
        <dbReference type="ARBA" id="ARBA00010617"/>
    </source>
</evidence>
<dbReference type="PROSITE" id="PS00086">
    <property type="entry name" value="CYTOCHROME_P450"/>
    <property type="match status" value="1"/>
</dbReference>
<dbReference type="PANTHER" id="PTHR24300:SF403">
    <property type="entry name" value="CYTOCHROME P450 306A1"/>
    <property type="match status" value="1"/>
</dbReference>
<keyword evidence="16" id="KW-0812">Transmembrane</keyword>
<accession>A0A1J1E3P9</accession>
<keyword evidence="13 16" id="KW-0472">Membrane</keyword>
<dbReference type="InterPro" id="IPR050182">
    <property type="entry name" value="Cytochrome_P450_fam2"/>
</dbReference>
<evidence type="ECO:0000256" key="13">
    <source>
        <dbReference type="ARBA" id="ARBA00023136"/>
    </source>
</evidence>
<keyword evidence="10 15" id="KW-0560">Oxidoreductase</keyword>
<keyword evidence="7 14" id="KW-0479">Metal-binding</keyword>
<dbReference type="InterPro" id="IPR002401">
    <property type="entry name" value="Cyt_P450_E_grp-I"/>
</dbReference>
<dbReference type="InterPro" id="IPR036396">
    <property type="entry name" value="Cyt_P450_sf"/>
</dbReference>
<dbReference type="InterPro" id="IPR017972">
    <property type="entry name" value="Cyt_P450_CS"/>
</dbReference>
<evidence type="ECO:0000256" key="14">
    <source>
        <dbReference type="PIRSR" id="PIRSR602401-1"/>
    </source>
</evidence>
<evidence type="ECO:0000256" key="3">
    <source>
        <dbReference type="ARBA" id="ARBA00004174"/>
    </source>
</evidence>
<comment type="subcellular location">
    <subcellularLocation>
        <location evidence="4">Endoplasmic reticulum membrane</location>
        <topology evidence="4">Peripheral membrane protein</topology>
    </subcellularLocation>
    <subcellularLocation>
        <location evidence="3">Microsome membrane</location>
        <topology evidence="3">Peripheral membrane protein</topology>
    </subcellularLocation>
</comment>
<dbReference type="Pfam" id="PF00067">
    <property type="entry name" value="p450"/>
    <property type="match status" value="1"/>
</dbReference>
<evidence type="ECO:0000256" key="12">
    <source>
        <dbReference type="ARBA" id="ARBA00023033"/>
    </source>
</evidence>
<feature type="transmembrane region" description="Helical" evidence="16">
    <location>
        <begin position="225"/>
        <end position="249"/>
    </location>
</feature>
<dbReference type="GO" id="GO:0005506">
    <property type="term" value="F:iron ion binding"/>
    <property type="evidence" value="ECO:0007669"/>
    <property type="project" value="InterPro"/>
</dbReference>
<name>A0A1J1E3P9_9MYRI</name>
<keyword evidence="11 14" id="KW-0408">Iron</keyword>
<dbReference type="InterPro" id="IPR001128">
    <property type="entry name" value="Cyt_P450"/>
</dbReference>
<dbReference type="FunFam" id="1.10.630.10:FF:000238">
    <property type="entry name" value="Cytochrome P450 2A6"/>
    <property type="match status" value="1"/>
</dbReference>
<dbReference type="EMBL" id="LC125384">
    <property type="protein sequence ID" value="BAV93934.1"/>
    <property type="molecule type" value="mRNA"/>
</dbReference>
<feature type="binding site" description="axial binding residue" evidence="14">
    <location>
        <position position="457"/>
    </location>
    <ligand>
        <name>heme</name>
        <dbReference type="ChEBI" id="CHEBI:30413"/>
    </ligand>
    <ligandPart>
        <name>Fe</name>
        <dbReference type="ChEBI" id="CHEBI:18248"/>
    </ligandPart>
</feature>
<dbReference type="GO" id="GO:0008395">
    <property type="term" value="F:steroid hydroxylase activity"/>
    <property type="evidence" value="ECO:0007669"/>
    <property type="project" value="TreeGrafter"/>
</dbReference>